<accession>A0A437AQH1</accession>
<organism evidence="3 4">
    <name type="scientific">Tubulinosema ratisbonensis</name>
    <dbReference type="NCBI Taxonomy" id="291195"/>
    <lineage>
        <taxon>Eukaryota</taxon>
        <taxon>Fungi</taxon>
        <taxon>Fungi incertae sedis</taxon>
        <taxon>Microsporidia</taxon>
        <taxon>Tubulinosematoidea</taxon>
        <taxon>Tubulinosematidae</taxon>
        <taxon>Tubulinosema</taxon>
    </lineage>
</organism>
<dbReference type="GO" id="GO:0046872">
    <property type="term" value="F:metal ion binding"/>
    <property type="evidence" value="ECO:0007669"/>
    <property type="project" value="UniProtKB-KW"/>
</dbReference>
<evidence type="ECO:0000313" key="4">
    <source>
        <dbReference type="Proteomes" id="UP000282876"/>
    </source>
</evidence>
<gene>
    <name evidence="3" type="ORF">TUBRATIS_002100</name>
</gene>
<proteinExistence type="predicted"/>
<dbReference type="Gene3D" id="2.20.28.30">
    <property type="entry name" value="RNA polymerase ii, chain L"/>
    <property type="match status" value="1"/>
</dbReference>
<name>A0A437AQH1_9MICR</name>
<reference evidence="3 4" key="1">
    <citation type="submission" date="2018-10" db="EMBL/GenBank/DDBJ databases">
        <title>Draft genome sequence of the microsporidian Tubulinosema ratisbonensis.</title>
        <authorList>
            <person name="Polonais V."/>
            <person name="Peyretaillade E."/>
            <person name="Niehus S."/>
            <person name="Wawrzyniak I."/>
            <person name="Franchet A."/>
            <person name="Gaspin C."/>
            <person name="Reichstadt M."/>
            <person name="Belser C."/>
            <person name="Labadie K."/>
            <person name="Delbac F."/>
            <person name="Ferrandon D."/>
        </authorList>
    </citation>
    <scope>NUCLEOTIDE SEQUENCE [LARGE SCALE GENOMIC DNA]</scope>
    <source>
        <strain evidence="3 4">Franzen</strain>
    </source>
</reference>
<dbReference type="GO" id="GO:0003677">
    <property type="term" value="F:DNA binding"/>
    <property type="evidence" value="ECO:0007669"/>
    <property type="project" value="InterPro"/>
</dbReference>
<dbReference type="EMBL" id="RCSS01000061">
    <property type="protein sequence ID" value="RVD93257.1"/>
    <property type="molecule type" value="Genomic_DNA"/>
</dbReference>
<dbReference type="InterPro" id="IPR029040">
    <property type="entry name" value="RPABC4/Spt4"/>
</dbReference>
<evidence type="ECO:0000256" key="2">
    <source>
        <dbReference type="ARBA" id="ARBA00022833"/>
    </source>
</evidence>
<dbReference type="InterPro" id="IPR006591">
    <property type="entry name" value="RNAP_P/RPABC4"/>
</dbReference>
<keyword evidence="2" id="KW-0862">Zinc</keyword>
<dbReference type="Pfam" id="PF03604">
    <property type="entry name" value="Zn_ribbon_RPAB4"/>
    <property type="match status" value="1"/>
</dbReference>
<evidence type="ECO:0000313" key="3">
    <source>
        <dbReference type="EMBL" id="RVD93257.1"/>
    </source>
</evidence>
<keyword evidence="1" id="KW-0479">Metal-binding</keyword>
<dbReference type="OrthoDB" id="5585087at2759"/>
<dbReference type="GO" id="GO:0006351">
    <property type="term" value="P:DNA-templated transcription"/>
    <property type="evidence" value="ECO:0007669"/>
    <property type="project" value="InterPro"/>
</dbReference>
<dbReference type="VEuPathDB" id="MicrosporidiaDB:TUBRATIS_002100"/>
<dbReference type="Proteomes" id="UP000282876">
    <property type="component" value="Unassembled WGS sequence"/>
</dbReference>
<dbReference type="AlphaFoldDB" id="A0A437AQH1"/>
<evidence type="ECO:0000256" key="1">
    <source>
        <dbReference type="ARBA" id="ARBA00022723"/>
    </source>
</evidence>
<dbReference type="SMART" id="SM00659">
    <property type="entry name" value="RPOLCX"/>
    <property type="match status" value="1"/>
</dbReference>
<sequence>MEEDSNKYQYECLDCKETVILTEKSQIRCTYCSYRILRKKRSDKPVQFEAR</sequence>
<comment type="caution">
    <text evidence="3">The sequence shown here is derived from an EMBL/GenBank/DDBJ whole genome shotgun (WGS) entry which is preliminary data.</text>
</comment>
<dbReference type="GO" id="GO:0003899">
    <property type="term" value="F:DNA-directed RNA polymerase activity"/>
    <property type="evidence" value="ECO:0007669"/>
    <property type="project" value="InterPro"/>
</dbReference>
<keyword evidence="4" id="KW-1185">Reference proteome</keyword>
<protein>
    <submittedName>
        <fullName evidence="3">Metallothionein-I transcription activator</fullName>
    </submittedName>
</protein>
<dbReference type="SUPFAM" id="SSF63393">
    <property type="entry name" value="RNA polymerase subunits"/>
    <property type="match status" value="1"/>
</dbReference>